<evidence type="ECO:0000256" key="4">
    <source>
        <dbReference type="SAM" id="MobiDB-lite"/>
    </source>
</evidence>
<dbReference type="GO" id="GO:0006417">
    <property type="term" value="P:regulation of translation"/>
    <property type="evidence" value="ECO:0007669"/>
    <property type="project" value="UniProtKB-KW"/>
</dbReference>
<evidence type="ECO:0000256" key="3">
    <source>
        <dbReference type="ARBA" id="ARBA00022917"/>
    </source>
</evidence>
<dbReference type="GO" id="GO:0002188">
    <property type="term" value="P:translation reinitiation"/>
    <property type="evidence" value="ECO:0007669"/>
    <property type="project" value="TreeGrafter"/>
</dbReference>
<dbReference type="InterPro" id="IPR050318">
    <property type="entry name" value="DENR/SUI1_TIF"/>
</dbReference>
<sequence>MGSLQDQLSQIVYSTDQGRVTPEPEPEKIPQGDGVIRLRRETKGRKGKGVTVLSGFGVSSSQLKDIAKTLKKHCGVGGSVKEYTIEIQGDQREPLEKWLSAHGYRFKRTGG</sequence>
<evidence type="ECO:0000256" key="1">
    <source>
        <dbReference type="ARBA" id="ARBA00005422"/>
    </source>
</evidence>
<dbReference type="PIRSF" id="PIRSF037511">
    <property type="entry name" value="Transl_init_SUI1_pro"/>
    <property type="match status" value="1"/>
</dbReference>
<organism evidence="6 7">
    <name type="scientific">Celerinatantimonas diazotrophica</name>
    <dbReference type="NCBI Taxonomy" id="412034"/>
    <lineage>
        <taxon>Bacteria</taxon>
        <taxon>Pseudomonadati</taxon>
        <taxon>Pseudomonadota</taxon>
        <taxon>Gammaproteobacteria</taxon>
        <taxon>Celerinatantimonadaceae</taxon>
        <taxon>Celerinatantimonas</taxon>
    </lineage>
</organism>
<dbReference type="RefSeq" id="WP_131910916.1">
    <property type="nucleotide sequence ID" value="NZ_OU594967.1"/>
</dbReference>
<dbReference type="InterPro" id="IPR001950">
    <property type="entry name" value="SUI1"/>
</dbReference>
<dbReference type="Proteomes" id="UP000295565">
    <property type="component" value="Unassembled WGS sequence"/>
</dbReference>
<feature type="region of interest" description="Disordered" evidence="4">
    <location>
        <begin position="1"/>
        <end position="31"/>
    </location>
</feature>
<comment type="similarity">
    <text evidence="1">Belongs to the SUI1 family.</text>
</comment>
<reference evidence="6 7" key="1">
    <citation type="submission" date="2019-03" db="EMBL/GenBank/DDBJ databases">
        <title>Genomic Encyclopedia of Type Strains, Phase IV (KMG-IV): sequencing the most valuable type-strain genomes for metagenomic binning, comparative biology and taxonomic classification.</title>
        <authorList>
            <person name="Goeker M."/>
        </authorList>
    </citation>
    <scope>NUCLEOTIDE SEQUENCE [LARGE SCALE GENOMIC DNA]</scope>
    <source>
        <strain evidence="6 7">DSM 18577</strain>
    </source>
</reference>
<keyword evidence="6" id="KW-0396">Initiation factor</keyword>
<dbReference type="Gene3D" id="3.30.780.10">
    <property type="entry name" value="SUI1-like domain"/>
    <property type="match status" value="1"/>
</dbReference>
<feature type="compositionally biased region" description="Polar residues" evidence="4">
    <location>
        <begin position="1"/>
        <end position="18"/>
    </location>
</feature>
<evidence type="ECO:0000256" key="2">
    <source>
        <dbReference type="ARBA" id="ARBA00022845"/>
    </source>
</evidence>
<dbReference type="GO" id="GO:0001731">
    <property type="term" value="P:formation of translation preinitiation complex"/>
    <property type="evidence" value="ECO:0007669"/>
    <property type="project" value="TreeGrafter"/>
</dbReference>
<dbReference type="EMBL" id="SMGD01000001">
    <property type="protein sequence ID" value="TCK63912.1"/>
    <property type="molecule type" value="Genomic_DNA"/>
</dbReference>
<evidence type="ECO:0000313" key="7">
    <source>
        <dbReference type="Proteomes" id="UP000295565"/>
    </source>
</evidence>
<evidence type="ECO:0000313" key="6">
    <source>
        <dbReference type="EMBL" id="TCK63912.1"/>
    </source>
</evidence>
<proteinExistence type="inferred from homology"/>
<dbReference type="InterPro" id="IPR005872">
    <property type="entry name" value="SUI1_arc_bac"/>
</dbReference>
<dbReference type="PROSITE" id="PS50296">
    <property type="entry name" value="SUI1"/>
    <property type="match status" value="1"/>
</dbReference>
<keyword evidence="7" id="KW-1185">Reference proteome</keyword>
<keyword evidence="3" id="KW-0648">Protein biosynthesis</keyword>
<gene>
    <name evidence="6" type="ORF">EV690_0026</name>
</gene>
<dbReference type="SUPFAM" id="SSF55159">
    <property type="entry name" value="eIF1-like"/>
    <property type="match status" value="1"/>
</dbReference>
<comment type="caution">
    <text evidence="6">The sequence shown here is derived from an EMBL/GenBank/DDBJ whole genome shotgun (WGS) entry which is preliminary data.</text>
</comment>
<evidence type="ECO:0000259" key="5">
    <source>
        <dbReference type="PROSITE" id="PS50296"/>
    </source>
</evidence>
<protein>
    <submittedName>
        <fullName evidence="6">Translation initiation factor 1 (eIF-1/SUI1)</fullName>
    </submittedName>
</protein>
<keyword evidence="2" id="KW-0810">Translation regulation</keyword>
<dbReference type="AlphaFoldDB" id="A0A4R1KGS8"/>
<dbReference type="InterPro" id="IPR036877">
    <property type="entry name" value="SUI1_dom_sf"/>
</dbReference>
<dbReference type="GO" id="GO:0003729">
    <property type="term" value="F:mRNA binding"/>
    <property type="evidence" value="ECO:0007669"/>
    <property type="project" value="TreeGrafter"/>
</dbReference>
<accession>A0A4R1KGS8</accession>
<dbReference type="PANTHER" id="PTHR12789">
    <property type="entry name" value="DENSITY-REGULATED PROTEIN HOMOLOG"/>
    <property type="match status" value="1"/>
</dbReference>
<feature type="domain" description="SUI1" evidence="5">
    <location>
        <begin position="40"/>
        <end position="103"/>
    </location>
</feature>
<dbReference type="GO" id="GO:0003743">
    <property type="term" value="F:translation initiation factor activity"/>
    <property type="evidence" value="ECO:0007669"/>
    <property type="project" value="UniProtKB-KW"/>
</dbReference>
<name>A0A4R1KGS8_9GAMM</name>
<dbReference type="Pfam" id="PF01253">
    <property type="entry name" value="SUI1"/>
    <property type="match status" value="1"/>
</dbReference>
<dbReference type="CDD" id="cd11567">
    <property type="entry name" value="YciH_like"/>
    <property type="match status" value="1"/>
</dbReference>
<dbReference type="OrthoDB" id="9792915at2"/>
<dbReference type="PANTHER" id="PTHR12789:SF0">
    <property type="entry name" value="DENSITY-REGULATED PROTEIN"/>
    <property type="match status" value="1"/>
</dbReference>